<comment type="caution">
    <text evidence="1">The sequence shown here is derived from an EMBL/GenBank/DDBJ whole genome shotgun (WGS) entry which is preliminary data.</text>
</comment>
<evidence type="ECO:0000313" key="2">
    <source>
        <dbReference type="Proteomes" id="UP000475862"/>
    </source>
</evidence>
<gene>
    <name evidence="1" type="ORF">AGLY_010442</name>
</gene>
<evidence type="ECO:0000313" key="1">
    <source>
        <dbReference type="EMBL" id="KAE9531236.1"/>
    </source>
</evidence>
<organism evidence="1 2">
    <name type="scientific">Aphis glycines</name>
    <name type="common">Soybean aphid</name>
    <dbReference type="NCBI Taxonomy" id="307491"/>
    <lineage>
        <taxon>Eukaryota</taxon>
        <taxon>Metazoa</taxon>
        <taxon>Ecdysozoa</taxon>
        <taxon>Arthropoda</taxon>
        <taxon>Hexapoda</taxon>
        <taxon>Insecta</taxon>
        <taxon>Pterygota</taxon>
        <taxon>Neoptera</taxon>
        <taxon>Paraneoptera</taxon>
        <taxon>Hemiptera</taxon>
        <taxon>Sternorrhyncha</taxon>
        <taxon>Aphidomorpha</taxon>
        <taxon>Aphidoidea</taxon>
        <taxon>Aphididae</taxon>
        <taxon>Aphidini</taxon>
        <taxon>Aphis</taxon>
        <taxon>Aphis</taxon>
    </lineage>
</organism>
<dbReference type="Proteomes" id="UP000475862">
    <property type="component" value="Unassembled WGS sequence"/>
</dbReference>
<protein>
    <submittedName>
        <fullName evidence="1">Uncharacterized protein</fullName>
    </submittedName>
</protein>
<proteinExistence type="predicted"/>
<dbReference type="EMBL" id="VYZN01000041">
    <property type="protein sequence ID" value="KAE9531236.1"/>
    <property type="molecule type" value="Genomic_DNA"/>
</dbReference>
<keyword evidence="2" id="KW-1185">Reference proteome</keyword>
<reference evidence="1 2" key="1">
    <citation type="submission" date="2019-08" db="EMBL/GenBank/DDBJ databases">
        <title>The genome of the soybean aphid Biotype 1, its phylome, world population structure and adaptation to the North American continent.</title>
        <authorList>
            <person name="Giordano R."/>
            <person name="Donthu R.K."/>
            <person name="Hernandez A.G."/>
            <person name="Wright C.L."/>
            <person name="Zimin A.V."/>
        </authorList>
    </citation>
    <scope>NUCLEOTIDE SEQUENCE [LARGE SCALE GENOMIC DNA]</scope>
    <source>
        <tissue evidence="1">Whole aphids</tissue>
    </source>
</reference>
<accession>A0A6G0TDK0</accession>
<dbReference type="AlphaFoldDB" id="A0A6G0TDK0"/>
<sequence>MLYLEGILKVLLKSNIKGGNVKIEYHTFEIIFPPYENVQYTQQFIPSSLNNNIFNEASHQQTFSENVEFNYYVKNTNLISIKDMQWRFSIQQESSVVNPKMNLYLFINGMIILFKIESVSEKQIQMIDRNYKFLLELSYYFHITIGGHCFSCLLVYYHRFQYLRVIEKISYKLNYYNPARTRIILLHNSALHYLTKNMAHSNLGSN</sequence>
<name>A0A6G0TDK0_APHGL</name>